<dbReference type="Gene3D" id="1.10.10.2910">
    <property type="match status" value="1"/>
</dbReference>
<dbReference type="Gene3D" id="1.10.260.40">
    <property type="entry name" value="lambda repressor-like DNA-binding domains"/>
    <property type="match status" value="1"/>
</dbReference>
<dbReference type="InterPro" id="IPR010982">
    <property type="entry name" value="Lambda_DNA-bd_dom_sf"/>
</dbReference>
<dbReference type="InterPro" id="IPR010359">
    <property type="entry name" value="IrrE_HExxH"/>
</dbReference>
<dbReference type="PANTHER" id="PTHR43236">
    <property type="entry name" value="ANTITOXIN HIGA1"/>
    <property type="match status" value="1"/>
</dbReference>
<evidence type="ECO:0000256" key="1">
    <source>
        <dbReference type="ARBA" id="ARBA00007227"/>
    </source>
</evidence>
<evidence type="ECO:0000259" key="2">
    <source>
        <dbReference type="SMART" id="SM00530"/>
    </source>
</evidence>
<proteinExistence type="inferred from homology"/>
<dbReference type="RefSeq" id="WP_223905921.1">
    <property type="nucleotide sequence ID" value="NZ_AP024238.1"/>
</dbReference>
<dbReference type="CDD" id="cd00093">
    <property type="entry name" value="HTH_XRE"/>
    <property type="match status" value="1"/>
</dbReference>
<protein>
    <recommendedName>
        <fullName evidence="2">HTH cro/C1-type domain-containing protein</fullName>
    </recommendedName>
</protein>
<dbReference type="PANTHER" id="PTHR43236:SF2">
    <property type="entry name" value="BLL0069 PROTEIN"/>
    <property type="match status" value="1"/>
</dbReference>
<feature type="domain" description="HTH cro/C1-type" evidence="2">
    <location>
        <begin position="12"/>
        <end position="67"/>
    </location>
</feature>
<organism evidence="3 4">
    <name type="scientific">Rhodoferax lithotrophicus</name>
    <dbReference type="NCBI Taxonomy" id="2798804"/>
    <lineage>
        <taxon>Bacteria</taxon>
        <taxon>Pseudomonadati</taxon>
        <taxon>Pseudomonadota</taxon>
        <taxon>Betaproteobacteria</taxon>
        <taxon>Burkholderiales</taxon>
        <taxon>Comamonadaceae</taxon>
        <taxon>Rhodoferax</taxon>
    </lineage>
</organism>
<name>A0ABM7MTZ9_9BURK</name>
<dbReference type="InterPro" id="IPR001387">
    <property type="entry name" value="Cro/C1-type_HTH"/>
</dbReference>
<dbReference type="SMART" id="SM00530">
    <property type="entry name" value="HTH_XRE"/>
    <property type="match status" value="1"/>
</dbReference>
<sequence>MSHPHAQINPEMLRWARGRVGMDIGHAAVAAGVKPEQFERWEAGDALPTFRQAQNLAQALHAPFGFFFLQQAPVDEPLLPDLRTVGGRPVGKPSVDLLETVKQALQRQAWYLEYQQEQGMPSLPFVGKFKFNEAPQVVAADIRAVLGVDVEQGQRQWDDYQRALIQGAEQAGVLVMRSGTVGNNTHRKLDVSEFRGFAISHPLAPVVFINSADAPAARLFTLLHELAHLWFGSSGISNAESGNLRQEEMACNAVAGEFLAPAELFKSLWATASVDLSTRIAELARRFHVSQLVVVRRALDLGLIDRQTYNDFYLAELERFRQAESQGGSFYRNAGSKNSVRFARAVIAEALSGRLLLRDAGKLLGVQPAKIRQFAEQLGA</sequence>
<keyword evidence="4" id="KW-1185">Reference proteome</keyword>
<dbReference type="InterPro" id="IPR052345">
    <property type="entry name" value="Rad_response_metalloprotease"/>
</dbReference>
<dbReference type="EMBL" id="AP024238">
    <property type="protein sequence ID" value="BCO29680.1"/>
    <property type="molecule type" value="Genomic_DNA"/>
</dbReference>
<evidence type="ECO:0000313" key="4">
    <source>
        <dbReference type="Proteomes" id="UP000824366"/>
    </source>
</evidence>
<gene>
    <name evidence="3" type="ORF">MIZ03_4604</name>
</gene>
<accession>A0ABM7MTZ9</accession>
<dbReference type="Proteomes" id="UP000824366">
    <property type="component" value="Chromosome"/>
</dbReference>
<dbReference type="Pfam" id="PF06114">
    <property type="entry name" value="Peptidase_M78"/>
    <property type="match status" value="1"/>
</dbReference>
<dbReference type="SUPFAM" id="SSF47413">
    <property type="entry name" value="lambda repressor-like DNA-binding domains"/>
    <property type="match status" value="1"/>
</dbReference>
<evidence type="ECO:0000313" key="3">
    <source>
        <dbReference type="EMBL" id="BCO29680.1"/>
    </source>
</evidence>
<reference evidence="3 4" key="1">
    <citation type="journal article" date="2021" name="Microbiol. Spectr.">
        <title>A Single Bacterium Capable of Oxidation and Reduction of Iron at Circumneutral pH.</title>
        <authorList>
            <person name="Kato S."/>
            <person name="Ohkuma M."/>
        </authorList>
    </citation>
    <scope>NUCLEOTIDE SEQUENCE [LARGE SCALE GENOMIC DNA]</scope>
    <source>
        <strain evidence="3 4">MIZ03</strain>
    </source>
</reference>
<comment type="similarity">
    <text evidence="1">Belongs to the short-chain fatty acyl-CoA assimilation regulator (ScfR) family.</text>
</comment>